<dbReference type="EMBL" id="CP021431">
    <property type="protein sequence ID" value="ARU02185.1"/>
    <property type="molecule type" value="Genomic_DNA"/>
</dbReference>
<dbReference type="KEGG" id="lvs:LOKVESSMR4R_02894"/>
<reference evidence="1 2" key="1">
    <citation type="submission" date="2017-05" db="EMBL/GenBank/DDBJ databases">
        <title>Genome Sequence of Loktanella vestfoldensis Strain SMR4r Isolated from a Culture of the Diatom Skeletonema marinoi.</title>
        <authorList>
            <person name="Topel M."/>
            <person name="Pinder M.I.M."/>
            <person name="Johansson O.N."/>
            <person name="Kourtchenko O."/>
            <person name="Godhe A."/>
            <person name="Clarke A.K."/>
        </authorList>
    </citation>
    <scope>NUCLEOTIDE SEQUENCE [LARGE SCALE GENOMIC DNA]</scope>
    <source>
        <strain evidence="1 2">SMR4r</strain>
    </source>
</reference>
<accession>A0A1Y0EEZ4</accession>
<dbReference type="AlphaFoldDB" id="A0A1Y0EEZ4"/>
<proteinExistence type="predicted"/>
<dbReference type="OrthoDB" id="7873775at2"/>
<organism evidence="1 2">
    <name type="scientific">Yoonia vestfoldensis</name>
    <dbReference type="NCBI Taxonomy" id="245188"/>
    <lineage>
        <taxon>Bacteria</taxon>
        <taxon>Pseudomonadati</taxon>
        <taxon>Pseudomonadota</taxon>
        <taxon>Alphaproteobacteria</taxon>
        <taxon>Rhodobacterales</taxon>
        <taxon>Paracoccaceae</taxon>
        <taxon>Yoonia</taxon>
    </lineage>
</organism>
<dbReference type="RefSeq" id="WP_087209743.1">
    <property type="nucleotide sequence ID" value="NZ_CP021431.1"/>
</dbReference>
<protein>
    <submittedName>
        <fullName evidence="1">Uncharacterized protein</fullName>
    </submittedName>
</protein>
<evidence type="ECO:0000313" key="1">
    <source>
        <dbReference type="EMBL" id="ARU02185.1"/>
    </source>
</evidence>
<evidence type="ECO:0000313" key="2">
    <source>
        <dbReference type="Proteomes" id="UP000195273"/>
    </source>
</evidence>
<dbReference type="Proteomes" id="UP000195273">
    <property type="component" value="Chromosome"/>
</dbReference>
<dbReference type="GO" id="GO:0000160">
    <property type="term" value="P:phosphorelay signal transduction system"/>
    <property type="evidence" value="ECO:0007669"/>
    <property type="project" value="InterPro"/>
</dbReference>
<dbReference type="InterPro" id="IPR036641">
    <property type="entry name" value="HPT_dom_sf"/>
</dbReference>
<dbReference type="SUPFAM" id="SSF47226">
    <property type="entry name" value="Histidine-containing phosphotransfer domain, HPT domain"/>
    <property type="match status" value="1"/>
</dbReference>
<gene>
    <name evidence="1" type="ORF">LOKVESSMR4R_02894</name>
</gene>
<keyword evidence="2" id="KW-1185">Reference proteome</keyword>
<name>A0A1Y0EEZ4_9RHOB</name>
<sequence length="138" mass="14985">MDKTMHFHIAHPRPGCEVVFLRQLGGAQRDPSRLAQVFADHPGRAAEDMLCDILEGMANWLDQLQQRLAAADHAAMAKPAARIALVAGQIGLTDVALAAKHVADAAAFGDRHALAAILGRLERAFDVTVTELWDFRDP</sequence>